<dbReference type="GO" id="GO:0034728">
    <property type="term" value="P:nucleosome organization"/>
    <property type="evidence" value="ECO:0007669"/>
    <property type="project" value="TreeGrafter"/>
</dbReference>
<evidence type="ECO:0000259" key="11">
    <source>
        <dbReference type="PROSITE" id="PS51194"/>
    </source>
</evidence>
<dbReference type="GO" id="GO:0140658">
    <property type="term" value="F:ATP-dependent chromatin remodeler activity"/>
    <property type="evidence" value="ECO:0007669"/>
    <property type="project" value="TreeGrafter"/>
</dbReference>
<evidence type="ECO:0000256" key="3">
    <source>
        <dbReference type="ARBA" id="ARBA00022741"/>
    </source>
</evidence>
<dbReference type="GO" id="GO:0042393">
    <property type="term" value="F:histone binding"/>
    <property type="evidence" value="ECO:0007669"/>
    <property type="project" value="TreeGrafter"/>
</dbReference>
<dbReference type="InterPro" id="IPR000330">
    <property type="entry name" value="SNF2_N"/>
</dbReference>
<dbReference type="KEGG" id="ero:EROM_101210"/>
<keyword evidence="8" id="KW-0238">DNA-binding</keyword>
<dbReference type="SUPFAM" id="SSF46689">
    <property type="entry name" value="Homeodomain-like"/>
    <property type="match status" value="2"/>
</dbReference>
<dbReference type="InterPro" id="IPR001650">
    <property type="entry name" value="Helicase_C-like"/>
</dbReference>
<dbReference type="SUPFAM" id="SSF52540">
    <property type="entry name" value="P-loop containing nucleoside triphosphate hydrolases"/>
    <property type="match status" value="2"/>
</dbReference>
<keyword evidence="6" id="KW-0067">ATP-binding</keyword>
<dbReference type="InterPro" id="IPR027417">
    <property type="entry name" value="P-loop_NTPase"/>
</dbReference>
<evidence type="ECO:0000313" key="13">
    <source>
        <dbReference type="EMBL" id="AFN83936.1"/>
    </source>
</evidence>
<dbReference type="SMART" id="SM00490">
    <property type="entry name" value="HELICc"/>
    <property type="match status" value="1"/>
</dbReference>
<dbReference type="InterPro" id="IPR002464">
    <property type="entry name" value="DNA/RNA_helicase_DEAH_CS"/>
</dbReference>
<dbReference type="SUPFAM" id="SSF101224">
    <property type="entry name" value="HAND domain of the nucleosome remodeling ATPase ISWI"/>
    <property type="match status" value="1"/>
</dbReference>
<dbReference type="PANTHER" id="PTHR45623">
    <property type="entry name" value="CHROMODOMAIN-HELICASE-DNA-BINDING PROTEIN 3-RELATED-RELATED"/>
    <property type="match status" value="1"/>
</dbReference>
<dbReference type="GO" id="GO:0005634">
    <property type="term" value="C:nucleus"/>
    <property type="evidence" value="ECO:0007669"/>
    <property type="project" value="UniProtKB-SubCell"/>
</dbReference>
<dbReference type="SMART" id="SM00487">
    <property type="entry name" value="DEXDc"/>
    <property type="match status" value="1"/>
</dbReference>
<dbReference type="GO" id="GO:0003677">
    <property type="term" value="F:DNA binding"/>
    <property type="evidence" value="ECO:0007669"/>
    <property type="project" value="UniProtKB-KW"/>
</dbReference>
<evidence type="ECO:0000256" key="8">
    <source>
        <dbReference type="ARBA" id="ARBA00023125"/>
    </source>
</evidence>
<dbReference type="GO" id="GO:0031491">
    <property type="term" value="F:nucleosome binding"/>
    <property type="evidence" value="ECO:0007669"/>
    <property type="project" value="InterPro"/>
</dbReference>
<evidence type="ECO:0000256" key="4">
    <source>
        <dbReference type="ARBA" id="ARBA00022801"/>
    </source>
</evidence>
<sequence length="828" mass="97432">MSPQMNAKLLKKYKNFIGDNEFFRAFIPNYEEVIGGDDEPIEPYTFVSSPRFILHELKDYQIEGLNWLINMHENSINCILADEMGLGKTLQTIAFLGYIRYVRKEKKKHLIVLPKSTLANWKREFKKFMPNYKVRVFYSSRKEMRKEAEEIMSSRWDACLTTYEMCINAKNILNTVNWSYIIIDEAHRIKNEHSLLSKIVRIFSCDHRLLITGTPLQNNVHELWALLNFIVPEIFNDAEKFERYVMNIDEGDGEAIKRIRSVLQLFFLRREKIDVEKGLPPKKIINLYSKLSAMQREWYRMLLKRDLSPLGNTRDPKGMLMNVVMQLRKCCNHPYLFPDAEPEPYTNDKHIIENSGKMMMLDKLLANFKAKGSRVLIFSQMSMMLDILEDYAVFKGYKYCRIDGSTSYRERTEAIDAFNAEGSDKFIFLLTTRAGGLGINLSTADTVVLFDSDWNPQMDLQAQDRAHRIGQKKQVVVFRLISENTVEERIVYRSLQKLRLDDILLQGRYHRNSTVSQSELIDILANGMEIGEDEGKDESIDDIIRRGEEKTREMNMRLCDFKISDGLNTNIDCYSWEGEDYNVKKIESFIESNQDNHGRSSRASILFRAKPRIIEYPEYQFYPRELQDIQEKEIKLYEEGKVLSQSDMVRKKELLSQGFDWTKKDFQSFVKAMEKVGKDNVPKIAMLLSHRDDVEAYHKVFWERINELRDAEKIISSINRSQRKMEKRSRIREIIERDFEDISRKLGKTRSKLGDYNNLLLNLYRKYIDYPNWVECIRKDILGLTEYKFDYYLLSRTNSDIQKHVNHLVDTLVKSYKGTEASKVCPKA</sequence>
<proteinExistence type="inferred from homology"/>
<evidence type="ECO:0000256" key="1">
    <source>
        <dbReference type="ARBA" id="ARBA00004123"/>
    </source>
</evidence>
<dbReference type="PROSITE" id="PS51293">
    <property type="entry name" value="SANT"/>
    <property type="match status" value="1"/>
</dbReference>
<dbReference type="GO" id="GO:0016887">
    <property type="term" value="F:ATP hydrolysis activity"/>
    <property type="evidence" value="ECO:0007669"/>
    <property type="project" value="TreeGrafter"/>
</dbReference>
<comment type="subcellular location">
    <subcellularLocation>
        <location evidence="1">Nucleus</location>
    </subcellularLocation>
</comment>
<dbReference type="PROSITE" id="PS51194">
    <property type="entry name" value="HELICASE_CTER"/>
    <property type="match status" value="1"/>
</dbReference>
<evidence type="ECO:0000259" key="12">
    <source>
        <dbReference type="PROSITE" id="PS51293"/>
    </source>
</evidence>
<dbReference type="InterPro" id="IPR038718">
    <property type="entry name" value="SNF2-like_sf"/>
</dbReference>
<organism evidence="13 14">
    <name type="scientific">Encephalitozoon romaleae (strain SJ-2008)</name>
    <name type="common">Microsporidian parasite</name>
    <dbReference type="NCBI Taxonomy" id="1178016"/>
    <lineage>
        <taxon>Eukaryota</taxon>
        <taxon>Fungi</taxon>
        <taxon>Fungi incertae sedis</taxon>
        <taxon>Microsporidia</taxon>
        <taxon>Unikaryonidae</taxon>
        <taxon>Encephalitozoon</taxon>
    </lineage>
</organism>
<gene>
    <name evidence="13" type="ordered locus">EROM_101210</name>
</gene>
<protein>
    <submittedName>
        <fullName evidence="13">SNF2 DNA/RNA helicase</fullName>
    </submittedName>
</protein>
<keyword evidence="4" id="KW-0378">Hydrolase</keyword>
<dbReference type="Pfam" id="PF00271">
    <property type="entry name" value="Helicase_C"/>
    <property type="match status" value="1"/>
</dbReference>
<evidence type="ECO:0000256" key="6">
    <source>
        <dbReference type="ARBA" id="ARBA00022840"/>
    </source>
</evidence>
<dbReference type="GeneID" id="20564551"/>
<feature type="domain" description="Helicase ATP-binding" evidence="10">
    <location>
        <begin position="69"/>
        <end position="233"/>
    </location>
</feature>
<reference evidence="13 14" key="1">
    <citation type="journal article" date="2012" name="Proc. Natl. Acad. Sci. U.S.A.">
        <title>Gain and loss of multiple functionally related, horizontally transferred genes in the reduced genomes of two microsporidian parasites.</title>
        <authorList>
            <person name="Pombert J.-F."/>
            <person name="Selman M."/>
            <person name="Burki F."/>
            <person name="Bardell F.T."/>
            <person name="Farinelli L."/>
            <person name="Solter L.F."/>
            <person name="Whitman D.W."/>
            <person name="Weiss L.M."/>
            <person name="Corradi N."/>
            <person name="Keeling P.J."/>
        </authorList>
    </citation>
    <scope>NUCLEOTIDE SEQUENCE [LARGE SCALE GENOMIC DNA]</scope>
    <source>
        <strain evidence="13 14">SJ-2008</strain>
    </source>
</reference>
<dbReference type="InterPro" id="IPR017884">
    <property type="entry name" value="SANT_dom"/>
</dbReference>
<dbReference type="InterPro" id="IPR014001">
    <property type="entry name" value="Helicase_ATP-bd"/>
</dbReference>
<evidence type="ECO:0000313" key="14">
    <source>
        <dbReference type="Proteomes" id="UP000010094"/>
    </source>
</evidence>
<dbReference type="RefSeq" id="XP_009265433.1">
    <property type="nucleotide sequence ID" value="XM_009267158.1"/>
</dbReference>
<dbReference type="Proteomes" id="UP000010094">
    <property type="component" value="Chromosome X"/>
</dbReference>
<dbReference type="Gene3D" id="3.40.50.10810">
    <property type="entry name" value="Tandem AAA-ATPase domain"/>
    <property type="match status" value="1"/>
</dbReference>
<dbReference type="VEuPathDB" id="MicrosporidiaDB:EROM_101210"/>
<dbReference type="FunFam" id="3.40.50.10810:FF:000005">
    <property type="entry name" value="Photoperiod-independent early flowering 1"/>
    <property type="match status" value="1"/>
</dbReference>
<evidence type="ECO:0000259" key="10">
    <source>
        <dbReference type="PROSITE" id="PS51192"/>
    </source>
</evidence>
<dbReference type="PROSITE" id="PS00690">
    <property type="entry name" value="DEAH_ATP_HELICASE"/>
    <property type="match status" value="1"/>
</dbReference>
<dbReference type="OrthoDB" id="5857104at2759"/>
<evidence type="ECO:0000256" key="9">
    <source>
        <dbReference type="ARBA" id="ARBA00023242"/>
    </source>
</evidence>
<name>I6ZVZ8_ENCRO</name>
<evidence type="ECO:0000256" key="2">
    <source>
        <dbReference type="ARBA" id="ARBA00009220"/>
    </source>
</evidence>
<comment type="similarity">
    <text evidence="2">Belongs to the SNF2/RAD54 helicase family. SWR1 subfamily.</text>
</comment>
<dbReference type="InterPro" id="IPR009057">
    <property type="entry name" value="Homeodomain-like_sf"/>
</dbReference>
<evidence type="ECO:0000256" key="7">
    <source>
        <dbReference type="ARBA" id="ARBA00022853"/>
    </source>
</evidence>
<keyword evidence="3" id="KW-0547">Nucleotide-binding</keyword>
<feature type="domain" description="SANT" evidence="12">
    <location>
        <begin position="656"/>
        <end position="706"/>
    </location>
</feature>
<dbReference type="Gene3D" id="3.40.50.300">
    <property type="entry name" value="P-loop containing nucleotide triphosphate hydrolases"/>
    <property type="match status" value="1"/>
</dbReference>
<accession>I6ZVZ8</accession>
<dbReference type="GO" id="GO:0004386">
    <property type="term" value="F:helicase activity"/>
    <property type="evidence" value="ECO:0007669"/>
    <property type="project" value="UniProtKB-KW"/>
</dbReference>
<dbReference type="GO" id="GO:0005524">
    <property type="term" value="F:ATP binding"/>
    <property type="evidence" value="ECO:0007669"/>
    <property type="project" value="UniProtKB-KW"/>
</dbReference>
<dbReference type="HOGENOM" id="CLU_000315_0_2_1"/>
<evidence type="ECO:0000256" key="5">
    <source>
        <dbReference type="ARBA" id="ARBA00022806"/>
    </source>
</evidence>
<dbReference type="InterPro" id="IPR049730">
    <property type="entry name" value="SNF2/RAD54-like_C"/>
</dbReference>
<dbReference type="Gene3D" id="1.10.10.60">
    <property type="entry name" value="Homeodomain-like"/>
    <property type="match status" value="2"/>
</dbReference>
<dbReference type="Pfam" id="PF09111">
    <property type="entry name" value="SLIDE"/>
    <property type="match status" value="1"/>
</dbReference>
<dbReference type="PROSITE" id="PS51192">
    <property type="entry name" value="HELICASE_ATP_BIND_1"/>
    <property type="match status" value="1"/>
</dbReference>
<dbReference type="PANTHER" id="PTHR45623:SF49">
    <property type="entry name" value="SWI_SNF-RELATED MATRIX-ASSOCIATED ACTIN-DEPENDENT REGULATOR OF CHROMATIN SUBFAMILY A MEMBER 5"/>
    <property type="match status" value="1"/>
</dbReference>
<feature type="domain" description="Helicase C-terminal" evidence="11">
    <location>
        <begin position="360"/>
        <end position="521"/>
    </location>
</feature>
<dbReference type="AlphaFoldDB" id="I6ZVZ8"/>
<dbReference type="InterPro" id="IPR036306">
    <property type="entry name" value="ISWI_HAND-dom_sf"/>
</dbReference>
<keyword evidence="9" id="KW-0539">Nucleus</keyword>
<keyword evidence="14" id="KW-1185">Reference proteome</keyword>
<dbReference type="Pfam" id="PF00176">
    <property type="entry name" value="SNF2-rel_dom"/>
    <property type="match status" value="1"/>
</dbReference>
<keyword evidence="5 13" id="KW-0347">Helicase</keyword>
<dbReference type="EMBL" id="CP003529">
    <property type="protein sequence ID" value="AFN83936.1"/>
    <property type="molecule type" value="Genomic_DNA"/>
</dbReference>
<dbReference type="InterPro" id="IPR015195">
    <property type="entry name" value="SLIDE"/>
</dbReference>
<keyword evidence="7" id="KW-0156">Chromatin regulator</keyword>
<dbReference type="CDD" id="cd18793">
    <property type="entry name" value="SF2_C_SNF"/>
    <property type="match status" value="1"/>
</dbReference>
<dbReference type="GO" id="GO:0000785">
    <property type="term" value="C:chromatin"/>
    <property type="evidence" value="ECO:0007669"/>
    <property type="project" value="TreeGrafter"/>
</dbReference>